<proteinExistence type="predicted"/>
<evidence type="ECO:0000313" key="2">
    <source>
        <dbReference type="EMBL" id="VFT94647.1"/>
    </source>
</evidence>
<organism evidence="2 3">
    <name type="scientific">Aphanomyces stellatus</name>
    <dbReference type="NCBI Taxonomy" id="120398"/>
    <lineage>
        <taxon>Eukaryota</taxon>
        <taxon>Sar</taxon>
        <taxon>Stramenopiles</taxon>
        <taxon>Oomycota</taxon>
        <taxon>Saprolegniomycetes</taxon>
        <taxon>Saprolegniales</taxon>
        <taxon>Verrucalvaceae</taxon>
        <taxon>Aphanomyces</taxon>
    </lineage>
</organism>
<protein>
    <submittedName>
        <fullName evidence="2">Aste57867_17905 protein</fullName>
    </submittedName>
</protein>
<dbReference type="OrthoDB" id="97588at2759"/>
<dbReference type="PANTHER" id="PTHR31827">
    <property type="entry name" value="EMB|CAB89363.1"/>
    <property type="match status" value="1"/>
</dbReference>
<dbReference type="Proteomes" id="UP000332933">
    <property type="component" value="Unassembled WGS sequence"/>
</dbReference>
<dbReference type="AlphaFoldDB" id="A0A485LAG6"/>
<dbReference type="EMBL" id="VJMH01006341">
    <property type="protein sequence ID" value="KAF0690721.1"/>
    <property type="molecule type" value="Genomic_DNA"/>
</dbReference>
<keyword evidence="3" id="KW-1185">Reference proteome</keyword>
<accession>A0A485LAG6</accession>
<gene>
    <name evidence="2" type="primary">Aste57867_17905</name>
    <name evidence="1" type="ORF">As57867_017844</name>
    <name evidence="2" type="ORF">ASTE57867_17905</name>
</gene>
<sequence length="183" mass="20711">MISQHTPTTTCIFNGCDQATYLKTTKCWYHRYRDPCDIQGCFNQARARKRCAAHGGKNHSALKDEVVHVPVPQKRNKRRCVVDGCFKFAHAKYRCVAHGGASLCRVQGCSTQSRNGGLCQRHWRMQEPTTPTIKTEEGSRWTDPEFDLSVFDDMAAFEARSAAQTHVEFIDSTTLELLLTLDV</sequence>
<dbReference type="EMBL" id="CAADRA010006362">
    <property type="protein sequence ID" value="VFT94647.1"/>
    <property type="molecule type" value="Genomic_DNA"/>
</dbReference>
<evidence type="ECO:0000313" key="1">
    <source>
        <dbReference type="EMBL" id="KAF0690721.1"/>
    </source>
</evidence>
<dbReference type="PANTHER" id="PTHR31827:SF1">
    <property type="entry name" value="EMB|CAB89363.1"/>
    <property type="match status" value="1"/>
</dbReference>
<reference evidence="1" key="2">
    <citation type="submission" date="2019-06" db="EMBL/GenBank/DDBJ databases">
        <title>Genomics analysis of Aphanomyces spp. identifies a new class of oomycete effector associated with host adaptation.</title>
        <authorList>
            <person name="Gaulin E."/>
        </authorList>
    </citation>
    <scope>NUCLEOTIDE SEQUENCE</scope>
    <source>
        <strain evidence="1">CBS 578.67</strain>
    </source>
</reference>
<evidence type="ECO:0000313" key="3">
    <source>
        <dbReference type="Proteomes" id="UP000332933"/>
    </source>
</evidence>
<name>A0A485LAG6_9STRA</name>
<reference evidence="2 3" key="1">
    <citation type="submission" date="2019-03" db="EMBL/GenBank/DDBJ databases">
        <authorList>
            <person name="Gaulin E."/>
            <person name="Dumas B."/>
        </authorList>
    </citation>
    <scope>NUCLEOTIDE SEQUENCE [LARGE SCALE GENOMIC DNA]</scope>
    <source>
        <strain evidence="2">CBS 568.67</strain>
    </source>
</reference>